<name>A0ABT1KC33_9ACTN</name>
<evidence type="ECO:0000313" key="2">
    <source>
        <dbReference type="Proteomes" id="UP001320766"/>
    </source>
</evidence>
<dbReference type="InterPro" id="IPR004211">
    <property type="entry name" value="Endonuclease_7"/>
</dbReference>
<reference evidence="1 2" key="1">
    <citation type="submission" date="2022-06" db="EMBL/GenBank/DDBJ databases">
        <title>Sequencing the genomes of 1000 actinobacteria strains.</title>
        <authorList>
            <person name="Klenk H.-P."/>
        </authorList>
    </citation>
    <scope>NUCLEOTIDE SEQUENCE [LARGE SCALE GENOMIC DNA]</scope>
    <source>
        <strain evidence="1 2">DSM 44170</strain>
    </source>
</reference>
<accession>A0ABT1KC33</accession>
<dbReference type="Proteomes" id="UP001320766">
    <property type="component" value="Unassembled WGS sequence"/>
</dbReference>
<comment type="caution">
    <text evidence="1">The sequence shown here is derived from an EMBL/GenBank/DDBJ whole genome shotgun (WGS) entry which is preliminary data.</text>
</comment>
<dbReference type="Gene3D" id="3.40.1800.10">
    <property type="entry name" value="His-Me finger endonucleases"/>
    <property type="match status" value="1"/>
</dbReference>
<dbReference type="RefSeq" id="WP_253776744.1">
    <property type="nucleotide sequence ID" value="NZ_BAAAVE010000010.1"/>
</dbReference>
<gene>
    <name evidence="1" type="ORF">HD595_007068</name>
</gene>
<dbReference type="Pfam" id="PF02945">
    <property type="entry name" value="Endonuclease_7"/>
    <property type="match status" value="1"/>
</dbReference>
<organism evidence="1 2">
    <name type="scientific">Nonomuraea roseoviolacea subsp. carminata</name>
    <dbReference type="NCBI Taxonomy" id="160689"/>
    <lineage>
        <taxon>Bacteria</taxon>
        <taxon>Bacillati</taxon>
        <taxon>Actinomycetota</taxon>
        <taxon>Actinomycetes</taxon>
        <taxon>Streptosporangiales</taxon>
        <taxon>Streptosporangiaceae</taxon>
        <taxon>Nonomuraea</taxon>
    </lineage>
</organism>
<dbReference type="EMBL" id="JAMZEC010000001">
    <property type="protein sequence ID" value="MCP2350946.1"/>
    <property type="molecule type" value="Genomic_DNA"/>
</dbReference>
<evidence type="ECO:0008006" key="3">
    <source>
        <dbReference type="Google" id="ProtNLM"/>
    </source>
</evidence>
<dbReference type="InterPro" id="IPR044925">
    <property type="entry name" value="His-Me_finger_sf"/>
</dbReference>
<evidence type="ECO:0000313" key="1">
    <source>
        <dbReference type="EMBL" id="MCP2350946.1"/>
    </source>
</evidence>
<dbReference type="SUPFAM" id="SSF54060">
    <property type="entry name" value="His-Me finger endonucleases"/>
    <property type="match status" value="1"/>
</dbReference>
<keyword evidence="2" id="KW-1185">Reference proteome</keyword>
<proteinExistence type="predicted"/>
<protein>
    <recommendedName>
        <fullName evidence="3">Recombination endonuclease VII</fullName>
    </recommendedName>
</protein>
<dbReference type="InterPro" id="IPR038563">
    <property type="entry name" value="Endonuclease_7_sf"/>
</dbReference>
<sequence length="185" mass="20921">MKRCPDCGETKALSAFGRNKRLADGRARYRKPCFRVRSTQSYRKRKAEQGKVVRDRVGPPPGHRYCPRCDDIKEHAAFGRNQATKDGLTSYCKPCHTSVMRQNKIKNHGSDRNRTSRVRGVLCFNCNNGLGHFDDNAMVLRAAYVGAAVSAEEYVEEAWPAEGFARLERADEQARSAFYSMAVRV</sequence>